<evidence type="ECO:0000256" key="4">
    <source>
        <dbReference type="ARBA" id="ARBA00022827"/>
    </source>
</evidence>
<feature type="domain" description="FAD-binding" evidence="6">
    <location>
        <begin position="32"/>
        <end position="400"/>
    </location>
</feature>
<dbReference type="Gene3D" id="3.50.50.60">
    <property type="entry name" value="FAD/NAD(P)-binding domain"/>
    <property type="match status" value="1"/>
</dbReference>
<dbReference type="SUPFAM" id="SSF54373">
    <property type="entry name" value="FAD-linked reductases, C-terminal domain"/>
    <property type="match status" value="1"/>
</dbReference>
<keyword evidence="5" id="KW-0560">Oxidoreductase</keyword>
<comment type="similarity">
    <text evidence="2">Belongs to the PheA/TfdB FAD monooxygenase family.</text>
</comment>
<dbReference type="Gene3D" id="3.30.9.10">
    <property type="entry name" value="D-Amino Acid Oxidase, subunit A, domain 2"/>
    <property type="match status" value="1"/>
</dbReference>
<dbReference type="InterPro" id="IPR012941">
    <property type="entry name" value="Phe_hydrox_C_dim_dom"/>
</dbReference>
<dbReference type="GO" id="GO:0016709">
    <property type="term" value="F:oxidoreductase activity, acting on paired donors, with incorporation or reduction of molecular oxygen, NAD(P)H as one donor, and incorporation of one atom of oxygen"/>
    <property type="evidence" value="ECO:0007669"/>
    <property type="project" value="UniProtKB-ARBA"/>
</dbReference>
<evidence type="ECO:0000256" key="2">
    <source>
        <dbReference type="ARBA" id="ARBA00007801"/>
    </source>
</evidence>
<dbReference type="AlphaFoldDB" id="A0A6J7FQL2"/>
<feature type="domain" description="Phenol hydroxylase-like C-terminal dimerisation" evidence="7">
    <location>
        <begin position="446"/>
        <end position="638"/>
    </location>
</feature>
<dbReference type="Pfam" id="PF07976">
    <property type="entry name" value="Phe_hydrox_dim"/>
    <property type="match status" value="1"/>
</dbReference>
<keyword evidence="4" id="KW-0274">FAD</keyword>
<dbReference type="Gene3D" id="3.40.30.20">
    <property type="match status" value="1"/>
</dbReference>
<dbReference type="PANTHER" id="PTHR43004">
    <property type="entry name" value="TRK SYSTEM POTASSIUM UPTAKE PROTEIN"/>
    <property type="match status" value="1"/>
</dbReference>
<dbReference type="SUPFAM" id="SSF51905">
    <property type="entry name" value="FAD/NAD(P)-binding domain"/>
    <property type="match status" value="1"/>
</dbReference>
<sequence>MQFHTDGFVVGDPLIKPADASVALRPTSLPAEVDVLIAGTGPAGLLLSAQLSVFPHISTRIVESRTGPLQIGQADGISCKSVETFEAFDFASRIVEEAYWVNETVFWRPDPQNCANIMRTGRIQDVEDDLSEFPHIIVNQVRVHDFFLEFMARSASKLAPDYGYEMLGVEVDTTGSKTHPVLATLKAPDGSVITVRAKYVVGTDGAKSVVRESIGRALQGKFQNHRWGVIDVLANTTFPDMRLKAAIQSDNGSNLLIIPREGGRLVRLYVDLGEVDPNNRDKGRDMTVEQVIDVVKHVLLPYTLDVKDVAWFSIYEVGHRVTDGFDDVPDAERETRTPRVFIAGDACHTHSAKSGQGMNVSMQDTFNLGWKLAAVLEGRSPESLLHTYHGERHQIAHDLINYDMAWSKIMGSPPTDPNNPDRQGIDPKALQDAFMQGGRFTAGMATQYQRSLLTGTEDNQGLATGYPVGQRFHSGPVVRLADAKPMQLGHVARADGRWRLYAFADSTVGGNHAPRLRALMDYLDTDPGSAVNRFTPRGRDRDAVFDVRAIFQEYHRDLSIEDMPALLRPEVGKFRLRDNEKAFTSDHKLGIDIFDLRGVSRERGALIVVRPDQYVALVLPLEARDELGEFFGAFMREQP</sequence>
<dbReference type="InterPro" id="IPR050641">
    <property type="entry name" value="RIFMO-like"/>
</dbReference>
<dbReference type="InterPro" id="IPR036188">
    <property type="entry name" value="FAD/NAD-bd_sf"/>
</dbReference>
<accession>A0A6J7FQL2</accession>
<gene>
    <name evidence="8" type="ORF">UFOPK3516_00782</name>
</gene>
<dbReference type="PRINTS" id="PR00420">
    <property type="entry name" value="RNGMNOXGNASE"/>
</dbReference>
<protein>
    <submittedName>
        <fullName evidence="8">Unannotated protein</fullName>
    </submittedName>
</protein>
<dbReference type="SUPFAM" id="SSF52833">
    <property type="entry name" value="Thioredoxin-like"/>
    <property type="match status" value="1"/>
</dbReference>
<evidence type="ECO:0000259" key="6">
    <source>
        <dbReference type="Pfam" id="PF01494"/>
    </source>
</evidence>
<dbReference type="PANTHER" id="PTHR43004:SF19">
    <property type="entry name" value="BINDING MONOOXYGENASE, PUTATIVE (JCVI)-RELATED"/>
    <property type="match status" value="1"/>
</dbReference>
<dbReference type="Pfam" id="PF01494">
    <property type="entry name" value="FAD_binding_3"/>
    <property type="match status" value="1"/>
</dbReference>
<evidence type="ECO:0000256" key="5">
    <source>
        <dbReference type="ARBA" id="ARBA00023002"/>
    </source>
</evidence>
<dbReference type="GO" id="GO:0071949">
    <property type="term" value="F:FAD binding"/>
    <property type="evidence" value="ECO:0007669"/>
    <property type="project" value="InterPro"/>
</dbReference>
<keyword evidence="3" id="KW-0285">Flavoprotein</keyword>
<evidence type="ECO:0000256" key="1">
    <source>
        <dbReference type="ARBA" id="ARBA00001974"/>
    </source>
</evidence>
<dbReference type="EMBL" id="CAFBMB010000047">
    <property type="protein sequence ID" value="CAB4897846.1"/>
    <property type="molecule type" value="Genomic_DNA"/>
</dbReference>
<evidence type="ECO:0000313" key="8">
    <source>
        <dbReference type="EMBL" id="CAB4897846.1"/>
    </source>
</evidence>
<comment type="cofactor">
    <cofactor evidence="1">
        <name>FAD</name>
        <dbReference type="ChEBI" id="CHEBI:57692"/>
    </cofactor>
</comment>
<evidence type="ECO:0000256" key="3">
    <source>
        <dbReference type="ARBA" id="ARBA00022630"/>
    </source>
</evidence>
<name>A0A6J7FQL2_9ZZZZ</name>
<evidence type="ECO:0000259" key="7">
    <source>
        <dbReference type="Pfam" id="PF07976"/>
    </source>
</evidence>
<dbReference type="InterPro" id="IPR002938">
    <property type="entry name" value="FAD-bd"/>
</dbReference>
<dbReference type="CDD" id="cd02979">
    <property type="entry name" value="PHOX_C"/>
    <property type="match status" value="1"/>
</dbReference>
<dbReference type="NCBIfam" id="NF006144">
    <property type="entry name" value="PRK08294.1"/>
    <property type="match status" value="1"/>
</dbReference>
<dbReference type="InterPro" id="IPR038220">
    <property type="entry name" value="PHOX_C_sf"/>
</dbReference>
<organism evidence="8">
    <name type="scientific">freshwater metagenome</name>
    <dbReference type="NCBI Taxonomy" id="449393"/>
    <lineage>
        <taxon>unclassified sequences</taxon>
        <taxon>metagenomes</taxon>
        <taxon>ecological metagenomes</taxon>
    </lineage>
</organism>
<reference evidence="8" key="1">
    <citation type="submission" date="2020-05" db="EMBL/GenBank/DDBJ databases">
        <authorList>
            <person name="Chiriac C."/>
            <person name="Salcher M."/>
            <person name="Ghai R."/>
            <person name="Kavagutti S V."/>
        </authorList>
    </citation>
    <scope>NUCLEOTIDE SEQUENCE</scope>
</reference>
<dbReference type="InterPro" id="IPR036249">
    <property type="entry name" value="Thioredoxin-like_sf"/>
</dbReference>
<proteinExistence type="inferred from homology"/>